<keyword evidence="3" id="KW-1185">Reference proteome</keyword>
<proteinExistence type="predicted"/>
<dbReference type="Pfam" id="PF21926">
    <property type="entry name" value="FeeM"/>
    <property type="match status" value="1"/>
</dbReference>
<evidence type="ECO:0000313" key="3">
    <source>
        <dbReference type="Proteomes" id="UP000295131"/>
    </source>
</evidence>
<dbReference type="OrthoDB" id="9812697at2"/>
<reference evidence="2 3" key="1">
    <citation type="journal article" date="2013" name="Int. J. Syst. Evol. Microbiol.">
        <title>Hoeflea suaedae sp. nov., an endophytic bacterium isolated from the root of the halophyte Suaeda maritima.</title>
        <authorList>
            <person name="Chung E.J."/>
            <person name="Park J.A."/>
            <person name="Pramanik P."/>
            <person name="Bibi F."/>
            <person name="Jeon C.O."/>
            <person name="Chung Y.R."/>
        </authorList>
    </citation>
    <scope>NUCLEOTIDE SEQUENCE [LARGE SCALE GENOMIC DNA]</scope>
    <source>
        <strain evidence="2 3">YC6898</strain>
    </source>
</reference>
<dbReference type="Proteomes" id="UP000295131">
    <property type="component" value="Unassembled WGS sequence"/>
</dbReference>
<protein>
    <recommendedName>
        <fullName evidence="1">N-acyl amino acid synthase FeeM catalytic core domain-containing protein</fullName>
    </recommendedName>
</protein>
<dbReference type="InterPro" id="IPR016181">
    <property type="entry name" value="Acyl_CoA_acyltransferase"/>
</dbReference>
<comment type="caution">
    <text evidence="2">The sequence shown here is derived from an EMBL/GenBank/DDBJ whole genome shotgun (WGS) entry which is preliminary data.</text>
</comment>
<name>A0A4R5PIP4_9HYPH</name>
<dbReference type="AlphaFoldDB" id="A0A4R5PIP4"/>
<dbReference type="EMBL" id="SMSI01000003">
    <property type="protein sequence ID" value="TDH35032.1"/>
    <property type="molecule type" value="Genomic_DNA"/>
</dbReference>
<feature type="domain" description="N-acyl amino acid synthase FeeM catalytic core" evidence="1">
    <location>
        <begin position="35"/>
        <end position="187"/>
    </location>
</feature>
<dbReference type="InterPro" id="IPR054597">
    <property type="entry name" value="FeeM_cat"/>
</dbReference>
<organism evidence="2 3">
    <name type="scientific">Pseudohoeflea suaedae</name>
    <dbReference type="NCBI Taxonomy" id="877384"/>
    <lineage>
        <taxon>Bacteria</taxon>
        <taxon>Pseudomonadati</taxon>
        <taxon>Pseudomonadota</taxon>
        <taxon>Alphaproteobacteria</taxon>
        <taxon>Hyphomicrobiales</taxon>
        <taxon>Rhizobiaceae</taxon>
        <taxon>Pseudohoeflea</taxon>
    </lineage>
</organism>
<gene>
    <name evidence="2" type="ORF">E2A64_15040</name>
</gene>
<evidence type="ECO:0000259" key="1">
    <source>
        <dbReference type="Pfam" id="PF21926"/>
    </source>
</evidence>
<accession>A0A4R5PIP4</accession>
<evidence type="ECO:0000313" key="2">
    <source>
        <dbReference type="EMBL" id="TDH35032.1"/>
    </source>
</evidence>
<dbReference type="SUPFAM" id="SSF55729">
    <property type="entry name" value="Acyl-CoA N-acyltransferases (Nat)"/>
    <property type="match status" value="1"/>
</dbReference>
<dbReference type="Gene3D" id="3.40.630.30">
    <property type="match status" value="1"/>
</dbReference>
<sequence length="244" mass="27752">MQVEQNGTSGFVSRMMRLLDNVEYRRVESSEDLEAVARVRYKAYDPIGMAPKTGSVLIDDADFAPNAHVIGIYYEENLVSTIRIHHVTQRHPTGMATTYFKDVMDPLLDAGRTFIDPVRFAADPEILRQLPGIPYLTLRVATMATDFFGADYCLSVVKPNHKAFYQRVFNSKPLIEPRHIMPYDITVGLYGSDAHKELQGIYRRFPFFNSEAFERRMMFAPASEMGSPVLTVRPTARLAQARVH</sequence>